<protein>
    <submittedName>
        <fullName evidence="1">Uncharacterized protein</fullName>
    </submittedName>
</protein>
<reference evidence="1 2" key="1">
    <citation type="submission" date="2019-01" db="EMBL/GenBank/DDBJ databases">
        <title>Sequencing of cultivated peanut Arachis hypogaea provides insights into genome evolution and oil improvement.</title>
        <authorList>
            <person name="Chen X."/>
        </authorList>
    </citation>
    <scope>NUCLEOTIDE SEQUENCE [LARGE SCALE GENOMIC DNA]</scope>
    <source>
        <strain evidence="2">cv. Fuhuasheng</strain>
        <tissue evidence="1">Leaves</tissue>
    </source>
</reference>
<name>A0A444Y1M3_ARAHY</name>
<sequence>MENNNFINNQLHSRNLYSFFAELLVLRGIINQSWSNRTFDICGCIFSTRLPTTAPSSTLCHCLLPPHHYQSSAAATPMSPYLPQITSEGFKGQFSDKVMKFKKASFHIDWTTPNSRYNNTPTLH</sequence>
<keyword evidence="2" id="KW-1185">Reference proteome</keyword>
<evidence type="ECO:0000313" key="1">
    <source>
        <dbReference type="EMBL" id="RYQ95841.1"/>
    </source>
</evidence>
<dbReference type="AlphaFoldDB" id="A0A444Y1M3"/>
<organism evidence="1 2">
    <name type="scientific">Arachis hypogaea</name>
    <name type="common">Peanut</name>
    <dbReference type="NCBI Taxonomy" id="3818"/>
    <lineage>
        <taxon>Eukaryota</taxon>
        <taxon>Viridiplantae</taxon>
        <taxon>Streptophyta</taxon>
        <taxon>Embryophyta</taxon>
        <taxon>Tracheophyta</taxon>
        <taxon>Spermatophyta</taxon>
        <taxon>Magnoliopsida</taxon>
        <taxon>eudicotyledons</taxon>
        <taxon>Gunneridae</taxon>
        <taxon>Pentapetalae</taxon>
        <taxon>rosids</taxon>
        <taxon>fabids</taxon>
        <taxon>Fabales</taxon>
        <taxon>Fabaceae</taxon>
        <taxon>Papilionoideae</taxon>
        <taxon>50 kb inversion clade</taxon>
        <taxon>dalbergioids sensu lato</taxon>
        <taxon>Dalbergieae</taxon>
        <taxon>Pterocarpus clade</taxon>
        <taxon>Arachis</taxon>
    </lineage>
</organism>
<comment type="caution">
    <text evidence="1">The sequence shown here is derived from an EMBL/GenBank/DDBJ whole genome shotgun (WGS) entry which is preliminary data.</text>
</comment>
<accession>A0A444Y1M3</accession>
<dbReference type="EMBL" id="SDMP01000018">
    <property type="protein sequence ID" value="RYQ95841.1"/>
    <property type="molecule type" value="Genomic_DNA"/>
</dbReference>
<gene>
    <name evidence="1" type="ORF">Ahy_B08g091220</name>
</gene>
<dbReference type="Proteomes" id="UP000289738">
    <property type="component" value="Chromosome B08"/>
</dbReference>
<evidence type="ECO:0000313" key="2">
    <source>
        <dbReference type="Proteomes" id="UP000289738"/>
    </source>
</evidence>
<proteinExistence type="predicted"/>